<proteinExistence type="inferred from homology"/>
<evidence type="ECO:0000313" key="8">
    <source>
        <dbReference type="Proteomes" id="UP000199428"/>
    </source>
</evidence>
<name>A0A1G5RWQ9_PSEXY</name>
<sequence length="132" mass="15209">MIMSDAFSYVNALDCAADASWRRQTLILNNLANEDTPGYKRKDIEFASVLKKELLGTHERTLDRAVNKLDDDGNHVDGFEYTDYETFSYRLDRNNVDPDTENVELASETLRYQAYTTSISNEFERFSIVCSK</sequence>
<gene>
    <name evidence="7" type="ORF">SAMN02910350_01297</name>
</gene>
<dbReference type="InterPro" id="IPR006300">
    <property type="entry name" value="FlgB"/>
</dbReference>
<evidence type="ECO:0000256" key="6">
    <source>
        <dbReference type="PIRNR" id="PIRNR002889"/>
    </source>
</evidence>
<dbReference type="AlphaFoldDB" id="A0A1G5RWQ9"/>
<comment type="subunit">
    <text evidence="6">The basal body constitutes a major portion of the flagellar organelle and consists of a number of rings mounted on a central rod.</text>
</comment>
<dbReference type="GO" id="GO:0071978">
    <property type="term" value="P:bacterial-type flagellum-dependent swarming motility"/>
    <property type="evidence" value="ECO:0007669"/>
    <property type="project" value="TreeGrafter"/>
</dbReference>
<dbReference type="NCBIfam" id="TIGR01396">
    <property type="entry name" value="FlgB"/>
    <property type="match status" value="1"/>
</dbReference>
<dbReference type="EMBL" id="FMWK01000005">
    <property type="protein sequence ID" value="SCZ78486.1"/>
    <property type="molecule type" value="Genomic_DNA"/>
</dbReference>
<dbReference type="RefSeq" id="WP_028246920.1">
    <property type="nucleotide sequence ID" value="NZ_FMWK01000005.1"/>
</dbReference>
<evidence type="ECO:0000256" key="3">
    <source>
        <dbReference type="ARBA" id="ARBA00014376"/>
    </source>
</evidence>
<dbReference type="PIRSF" id="PIRSF002889">
    <property type="entry name" value="Rod_FlgB"/>
    <property type="match status" value="1"/>
</dbReference>
<reference evidence="7 8" key="1">
    <citation type="submission" date="2016-10" db="EMBL/GenBank/DDBJ databases">
        <authorList>
            <person name="de Groot N.N."/>
        </authorList>
    </citation>
    <scope>NUCLEOTIDE SEQUENCE [LARGE SCALE GENOMIC DNA]</scope>
    <source>
        <strain evidence="7 8">DSM 10317</strain>
    </source>
</reference>
<comment type="similarity">
    <text evidence="2 6">Belongs to the flagella basal body rod proteins family.</text>
</comment>
<keyword evidence="7" id="KW-0282">Flagellum</keyword>
<keyword evidence="7" id="KW-0966">Cell projection</keyword>
<keyword evidence="7" id="KW-0969">Cilium</keyword>
<evidence type="ECO:0000256" key="5">
    <source>
        <dbReference type="ARBA" id="ARBA00024934"/>
    </source>
</evidence>
<comment type="function">
    <text evidence="5 6">Structural component of flagellum, the bacterial motility apparatus. Part of the rod structure of flagellar basal body.</text>
</comment>
<protein>
    <recommendedName>
        <fullName evidence="3 6">Flagellar basal body rod protein FlgB</fullName>
    </recommendedName>
</protein>
<dbReference type="PANTHER" id="PTHR30435">
    <property type="entry name" value="FLAGELLAR PROTEIN"/>
    <property type="match status" value="1"/>
</dbReference>
<organism evidence="7 8">
    <name type="scientific">Pseudobutyrivibrio xylanivorans</name>
    <dbReference type="NCBI Taxonomy" id="185007"/>
    <lineage>
        <taxon>Bacteria</taxon>
        <taxon>Bacillati</taxon>
        <taxon>Bacillota</taxon>
        <taxon>Clostridia</taxon>
        <taxon>Lachnospirales</taxon>
        <taxon>Lachnospiraceae</taxon>
        <taxon>Pseudobutyrivibrio</taxon>
    </lineage>
</organism>
<evidence type="ECO:0000313" key="7">
    <source>
        <dbReference type="EMBL" id="SCZ78486.1"/>
    </source>
</evidence>
<dbReference type="Proteomes" id="UP000199428">
    <property type="component" value="Unassembled WGS sequence"/>
</dbReference>
<evidence type="ECO:0000256" key="4">
    <source>
        <dbReference type="ARBA" id="ARBA00023143"/>
    </source>
</evidence>
<evidence type="ECO:0000256" key="1">
    <source>
        <dbReference type="ARBA" id="ARBA00004117"/>
    </source>
</evidence>
<dbReference type="PANTHER" id="PTHR30435:SF12">
    <property type="entry name" value="FLAGELLAR BASAL BODY ROD PROTEIN FLGB"/>
    <property type="match status" value="1"/>
</dbReference>
<accession>A0A1G5RWQ9</accession>
<keyword evidence="4 6" id="KW-0975">Bacterial flagellum</keyword>
<evidence type="ECO:0000256" key="2">
    <source>
        <dbReference type="ARBA" id="ARBA00009677"/>
    </source>
</evidence>
<comment type="subcellular location">
    <subcellularLocation>
        <location evidence="1 6">Bacterial flagellum basal body</location>
    </subcellularLocation>
</comment>
<dbReference type="GO" id="GO:0030694">
    <property type="term" value="C:bacterial-type flagellum basal body, rod"/>
    <property type="evidence" value="ECO:0007669"/>
    <property type="project" value="InterPro"/>
</dbReference>